<dbReference type="AlphaFoldDB" id="L9VDE5"/>
<sequence length="101" mass="11125">MNHPAANRNGPVGPARATSVSEPTVITVYTRENCHLCSEAIRTIEDVASGVDRSVEIESIDVDEAGLAEEYGERVPYVLVDDRPAFKYRVDPDELRAELLP</sequence>
<dbReference type="EMBL" id="AOHV01000038">
    <property type="protein sequence ID" value="ELY35051.1"/>
    <property type="molecule type" value="Genomic_DNA"/>
</dbReference>
<accession>L9VDE5</accession>
<name>L9VDE5_HALJB</name>
<evidence type="ECO:0000313" key="3">
    <source>
        <dbReference type="Proteomes" id="UP000011645"/>
    </source>
</evidence>
<evidence type="ECO:0000256" key="1">
    <source>
        <dbReference type="SAM" id="MobiDB-lite"/>
    </source>
</evidence>
<dbReference type="PATRIC" id="fig|795797.19.peg.2827"/>
<dbReference type="InterPro" id="IPR008554">
    <property type="entry name" value="Glutaredoxin-like"/>
</dbReference>
<dbReference type="InterPro" id="IPR036249">
    <property type="entry name" value="Thioredoxin-like_sf"/>
</dbReference>
<proteinExistence type="predicted"/>
<dbReference type="SUPFAM" id="SSF52833">
    <property type="entry name" value="Thioredoxin-like"/>
    <property type="match status" value="1"/>
</dbReference>
<dbReference type="Gene3D" id="3.40.30.10">
    <property type="entry name" value="Glutaredoxin"/>
    <property type="match status" value="1"/>
</dbReference>
<protein>
    <submittedName>
        <fullName evidence="2">Glutaredoxin 2</fullName>
    </submittedName>
</protein>
<dbReference type="Pfam" id="PF05768">
    <property type="entry name" value="Glrx-like"/>
    <property type="match status" value="1"/>
</dbReference>
<dbReference type="Proteomes" id="UP000011645">
    <property type="component" value="Unassembled WGS sequence"/>
</dbReference>
<evidence type="ECO:0000313" key="2">
    <source>
        <dbReference type="EMBL" id="ELY35051.1"/>
    </source>
</evidence>
<comment type="caution">
    <text evidence="2">The sequence shown here is derived from an EMBL/GenBank/DDBJ whole genome shotgun (WGS) entry which is preliminary data.</text>
</comment>
<reference evidence="2 3" key="1">
    <citation type="journal article" date="2014" name="PLoS Genet.">
        <title>Phylogenetically driven sequencing of extremely halophilic archaea reveals strategies for static and dynamic osmo-response.</title>
        <authorList>
            <person name="Becker E.A."/>
            <person name="Seitzer P.M."/>
            <person name="Tritt A."/>
            <person name="Larsen D."/>
            <person name="Krusor M."/>
            <person name="Yao A.I."/>
            <person name="Wu D."/>
            <person name="Madern D."/>
            <person name="Eisen J.A."/>
            <person name="Darling A.E."/>
            <person name="Facciotti M.T."/>
        </authorList>
    </citation>
    <scope>NUCLEOTIDE SEQUENCE [LARGE SCALE GENOMIC DNA]</scope>
    <source>
        <strain evidence="3">DSM 18796 / CECT 7217 / JCM 14584 / KCTC 4019 / B3</strain>
    </source>
</reference>
<gene>
    <name evidence="2" type="ORF">C497_14982</name>
</gene>
<organism evidence="2 3">
    <name type="scientific">Halalkalicoccus jeotgali (strain DSM 18796 / CECT 7217 / JCM 14584 / KCTC 4019 / B3)</name>
    <dbReference type="NCBI Taxonomy" id="795797"/>
    <lineage>
        <taxon>Archaea</taxon>
        <taxon>Methanobacteriati</taxon>
        <taxon>Methanobacteriota</taxon>
        <taxon>Stenosarchaea group</taxon>
        <taxon>Halobacteria</taxon>
        <taxon>Halobacteriales</taxon>
        <taxon>Halococcaceae</taxon>
        <taxon>Halalkalicoccus</taxon>
    </lineage>
</organism>
<feature type="region of interest" description="Disordered" evidence="1">
    <location>
        <begin position="1"/>
        <end position="21"/>
    </location>
</feature>
<keyword evidence="3" id="KW-1185">Reference proteome</keyword>